<evidence type="ECO:0000313" key="2">
    <source>
        <dbReference type="EMBL" id="JAH44605.1"/>
    </source>
</evidence>
<dbReference type="EMBL" id="GBXM01063972">
    <property type="protein sequence ID" value="JAH44605.1"/>
    <property type="molecule type" value="Transcribed_RNA"/>
</dbReference>
<reference evidence="2" key="1">
    <citation type="submission" date="2014-11" db="EMBL/GenBank/DDBJ databases">
        <authorList>
            <person name="Amaro Gonzalez C."/>
        </authorList>
    </citation>
    <scope>NUCLEOTIDE SEQUENCE</scope>
</reference>
<keyword evidence="1" id="KW-0812">Transmembrane</keyword>
<organism evidence="2">
    <name type="scientific">Anguilla anguilla</name>
    <name type="common">European freshwater eel</name>
    <name type="synonym">Muraena anguilla</name>
    <dbReference type="NCBI Taxonomy" id="7936"/>
    <lineage>
        <taxon>Eukaryota</taxon>
        <taxon>Metazoa</taxon>
        <taxon>Chordata</taxon>
        <taxon>Craniata</taxon>
        <taxon>Vertebrata</taxon>
        <taxon>Euteleostomi</taxon>
        <taxon>Actinopterygii</taxon>
        <taxon>Neopterygii</taxon>
        <taxon>Teleostei</taxon>
        <taxon>Anguilliformes</taxon>
        <taxon>Anguillidae</taxon>
        <taxon>Anguilla</taxon>
    </lineage>
</organism>
<reference evidence="2" key="2">
    <citation type="journal article" date="2015" name="Fish Shellfish Immunol.">
        <title>Early steps in the European eel (Anguilla anguilla)-Vibrio vulnificus interaction in the gills: Role of the RtxA13 toxin.</title>
        <authorList>
            <person name="Callol A."/>
            <person name="Pajuelo D."/>
            <person name="Ebbesson L."/>
            <person name="Teles M."/>
            <person name="MacKenzie S."/>
            <person name="Amaro C."/>
        </authorList>
    </citation>
    <scope>NUCLEOTIDE SEQUENCE</scope>
</reference>
<dbReference type="AlphaFoldDB" id="A0A0E9SVC3"/>
<name>A0A0E9SVC3_ANGAN</name>
<proteinExistence type="predicted"/>
<evidence type="ECO:0000256" key="1">
    <source>
        <dbReference type="SAM" id="Phobius"/>
    </source>
</evidence>
<feature type="transmembrane region" description="Helical" evidence="1">
    <location>
        <begin position="12"/>
        <end position="30"/>
    </location>
</feature>
<keyword evidence="1" id="KW-0472">Membrane</keyword>
<accession>A0A0E9SVC3</accession>
<keyword evidence="1" id="KW-1133">Transmembrane helix</keyword>
<protein>
    <submittedName>
        <fullName evidence="2">Uncharacterized protein</fullName>
    </submittedName>
</protein>
<sequence>MAEMDVIKKKKLKILMVIDVITLHYIALHYRHLADVM</sequence>